<organism evidence="3 4">
    <name type="scientific">Candidatus Prevotella avicola</name>
    <dbReference type="NCBI Taxonomy" id="2838738"/>
    <lineage>
        <taxon>Bacteria</taxon>
        <taxon>Pseudomonadati</taxon>
        <taxon>Bacteroidota</taxon>
        <taxon>Bacteroidia</taxon>
        <taxon>Bacteroidales</taxon>
        <taxon>Prevotellaceae</taxon>
        <taxon>Prevotella</taxon>
    </lineage>
</organism>
<evidence type="ECO:0000313" key="3">
    <source>
        <dbReference type="EMBL" id="HIZ70106.1"/>
    </source>
</evidence>
<comment type="caution">
    <text evidence="3">The sequence shown here is derived from an EMBL/GenBank/DDBJ whole genome shotgun (WGS) entry which is preliminary data.</text>
</comment>
<accession>A0A9D2G0K9</accession>
<feature type="domain" description="Putative zinc-ribbon" evidence="2">
    <location>
        <begin position="4"/>
        <end position="27"/>
    </location>
</feature>
<evidence type="ECO:0000313" key="4">
    <source>
        <dbReference type="Proteomes" id="UP000824055"/>
    </source>
</evidence>
<sequence>MAIIKCPECGKDVSDKAPFCPHCGVKIAGELPVPVPQPNPKKASHGHKTLLVSFIVAVIVCGMGVLVYQVKMGKKENEAYAMASSSKDTLIMQSYLERYPHANETHRQEVMDLLEKARKMEKDWNNAKASNSLSEIKDFLSTYPNSSHRQAAEERIDSLSWAMAKNKNTPESYNQYIGEFPEGAYIDQAQDALRKRLGQQVQPEEREMVRALFRKFFQSVNSRNEDAMLSTCEDILTNFLGKPTATKSDVASFMQKIYKPEITNMNWYLDNDYAIKKREVGDLEYEYQVTFSAKLEQEYSEKPKEESRFRVTATVSPDGKISSLNLTKILQPE</sequence>
<dbReference type="AlphaFoldDB" id="A0A9D2G0K9"/>
<keyword evidence="1" id="KW-0472">Membrane</keyword>
<dbReference type="InterPro" id="IPR011990">
    <property type="entry name" value="TPR-like_helical_dom_sf"/>
</dbReference>
<dbReference type="InterPro" id="IPR059113">
    <property type="entry name" value="Znf_ribbon"/>
</dbReference>
<proteinExistence type="predicted"/>
<keyword evidence="1" id="KW-1133">Transmembrane helix</keyword>
<evidence type="ECO:0000256" key="1">
    <source>
        <dbReference type="SAM" id="Phobius"/>
    </source>
</evidence>
<gene>
    <name evidence="3" type="ORF">H9966_09600</name>
</gene>
<feature type="transmembrane region" description="Helical" evidence="1">
    <location>
        <begin position="50"/>
        <end position="68"/>
    </location>
</feature>
<reference evidence="3" key="1">
    <citation type="journal article" date="2021" name="PeerJ">
        <title>Extensive microbial diversity within the chicken gut microbiome revealed by metagenomics and culture.</title>
        <authorList>
            <person name="Gilroy R."/>
            <person name="Ravi A."/>
            <person name="Getino M."/>
            <person name="Pursley I."/>
            <person name="Horton D.L."/>
            <person name="Alikhan N.F."/>
            <person name="Baker D."/>
            <person name="Gharbi K."/>
            <person name="Hall N."/>
            <person name="Watson M."/>
            <person name="Adriaenssens E.M."/>
            <person name="Foster-Nyarko E."/>
            <person name="Jarju S."/>
            <person name="Secka A."/>
            <person name="Antonio M."/>
            <person name="Oren A."/>
            <person name="Chaudhuri R.R."/>
            <person name="La Ragione R."/>
            <person name="Hildebrand F."/>
            <person name="Pallen M.J."/>
        </authorList>
    </citation>
    <scope>NUCLEOTIDE SEQUENCE</scope>
    <source>
        <strain evidence="3">ChiHecec3B27-8219</strain>
    </source>
</reference>
<dbReference type="EMBL" id="DXBE01000072">
    <property type="protein sequence ID" value="HIZ70106.1"/>
    <property type="molecule type" value="Genomic_DNA"/>
</dbReference>
<reference evidence="3" key="2">
    <citation type="submission" date="2021-04" db="EMBL/GenBank/DDBJ databases">
        <authorList>
            <person name="Gilroy R."/>
        </authorList>
    </citation>
    <scope>NUCLEOTIDE SEQUENCE</scope>
    <source>
        <strain evidence="3">ChiHecec3B27-8219</strain>
    </source>
</reference>
<name>A0A9D2G0K9_9BACT</name>
<protein>
    <submittedName>
        <fullName evidence="3">Zinc-ribbon domain-containing protein</fullName>
    </submittedName>
</protein>
<dbReference type="Proteomes" id="UP000824055">
    <property type="component" value="Unassembled WGS sequence"/>
</dbReference>
<dbReference type="Gene3D" id="1.25.40.10">
    <property type="entry name" value="Tetratricopeptide repeat domain"/>
    <property type="match status" value="1"/>
</dbReference>
<evidence type="ECO:0000259" key="2">
    <source>
        <dbReference type="Pfam" id="PF13248"/>
    </source>
</evidence>
<dbReference type="Pfam" id="PF13248">
    <property type="entry name" value="Zn_ribbon_3"/>
    <property type="match status" value="1"/>
</dbReference>
<keyword evidence="1" id="KW-0812">Transmembrane</keyword>